<reference evidence="1" key="1">
    <citation type="journal article" date="2014" name="Front. Microbiol.">
        <title>High frequency of phylogenetically diverse reductive dehalogenase-homologous genes in deep subseafloor sedimentary metagenomes.</title>
        <authorList>
            <person name="Kawai M."/>
            <person name="Futagami T."/>
            <person name="Toyoda A."/>
            <person name="Takaki Y."/>
            <person name="Nishi S."/>
            <person name="Hori S."/>
            <person name="Arai W."/>
            <person name="Tsubouchi T."/>
            <person name="Morono Y."/>
            <person name="Uchiyama I."/>
            <person name="Ito T."/>
            <person name="Fujiyama A."/>
            <person name="Inagaki F."/>
            <person name="Takami H."/>
        </authorList>
    </citation>
    <scope>NUCLEOTIDE SEQUENCE</scope>
    <source>
        <strain evidence="1">Expedition CK06-06</strain>
    </source>
</reference>
<dbReference type="EMBL" id="BART01013948">
    <property type="protein sequence ID" value="GAG83074.1"/>
    <property type="molecule type" value="Genomic_DNA"/>
</dbReference>
<sequence>MAKEEVFPINIWINEERYEKLQKAGLSDMAEEVFAGLKRLQVPANEEQKDAILNKFPMAKYDSATTRSIELLPREVKDRIFDLVVEKRSLDIINTFLKS</sequence>
<dbReference type="AlphaFoldDB" id="X1AKU1"/>
<comment type="caution">
    <text evidence="1">The sequence shown here is derived from an EMBL/GenBank/DDBJ whole genome shotgun (WGS) entry which is preliminary data.</text>
</comment>
<name>X1AKU1_9ZZZZ</name>
<gene>
    <name evidence="1" type="ORF">S01H4_28192</name>
</gene>
<organism evidence="1">
    <name type="scientific">marine sediment metagenome</name>
    <dbReference type="NCBI Taxonomy" id="412755"/>
    <lineage>
        <taxon>unclassified sequences</taxon>
        <taxon>metagenomes</taxon>
        <taxon>ecological metagenomes</taxon>
    </lineage>
</organism>
<evidence type="ECO:0000313" key="1">
    <source>
        <dbReference type="EMBL" id="GAG83074.1"/>
    </source>
</evidence>
<protein>
    <submittedName>
        <fullName evidence="1">Uncharacterized protein</fullName>
    </submittedName>
</protein>
<dbReference type="Pfam" id="PF22271">
    <property type="entry name" value="DUF6955"/>
    <property type="match status" value="1"/>
</dbReference>
<proteinExistence type="predicted"/>
<accession>X1AKU1</accession>
<dbReference type="InterPro" id="IPR054230">
    <property type="entry name" value="DUF6955"/>
</dbReference>